<dbReference type="AlphaFoldDB" id="A0A9W9WKB9"/>
<feature type="region of interest" description="Disordered" evidence="1">
    <location>
        <begin position="40"/>
        <end position="113"/>
    </location>
</feature>
<reference evidence="2" key="2">
    <citation type="journal article" date="2023" name="IMA Fungus">
        <title>Comparative genomic study of the Penicillium genus elucidates a diverse pangenome and 15 lateral gene transfer events.</title>
        <authorList>
            <person name="Petersen C."/>
            <person name="Sorensen T."/>
            <person name="Nielsen M.R."/>
            <person name="Sondergaard T.E."/>
            <person name="Sorensen J.L."/>
            <person name="Fitzpatrick D.A."/>
            <person name="Frisvad J.C."/>
            <person name="Nielsen K.L."/>
        </authorList>
    </citation>
    <scope>NUCLEOTIDE SEQUENCE</scope>
    <source>
        <strain evidence="2">IBT 30728</strain>
    </source>
</reference>
<protein>
    <submittedName>
        <fullName evidence="2">Uncharacterized protein</fullName>
    </submittedName>
</protein>
<dbReference type="GeneID" id="81629429"/>
<gene>
    <name evidence="2" type="ORF">N7539_009584</name>
</gene>
<comment type="caution">
    <text evidence="2">The sequence shown here is derived from an EMBL/GenBank/DDBJ whole genome shotgun (WGS) entry which is preliminary data.</text>
</comment>
<dbReference type="EMBL" id="JAPWDQ010000019">
    <property type="protein sequence ID" value="KAJ5466628.1"/>
    <property type="molecule type" value="Genomic_DNA"/>
</dbReference>
<sequence>MSGQAEIIDKVLKDFQDCGGLAPSGSTNIEDLLAVSGLSLLPPNVDETSGSQKSAEKQRPTEKQDAVSGLSLLPPNVDETSGSQKSAEKQRPTENQGHLRAKFSDTENKSWTY</sequence>
<feature type="compositionally biased region" description="Basic and acidic residues" evidence="1">
    <location>
        <begin position="54"/>
        <end position="65"/>
    </location>
</feature>
<accession>A0A9W9WKB9</accession>
<dbReference type="RefSeq" id="XP_056785674.1">
    <property type="nucleotide sequence ID" value="XM_056939179.1"/>
</dbReference>
<dbReference type="Proteomes" id="UP001148312">
    <property type="component" value="Unassembled WGS sequence"/>
</dbReference>
<proteinExistence type="predicted"/>
<evidence type="ECO:0000313" key="3">
    <source>
        <dbReference type="Proteomes" id="UP001148312"/>
    </source>
</evidence>
<evidence type="ECO:0000313" key="2">
    <source>
        <dbReference type="EMBL" id="KAJ5466628.1"/>
    </source>
</evidence>
<name>A0A9W9WKB9_9EURO</name>
<evidence type="ECO:0000256" key="1">
    <source>
        <dbReference type="SAM" id="MobiDB-lite"/>
    </source>
</evidence>
<keyword evidence="3" id="KW-1185">Reference proteome</keyword>
<reference evidence="2" key="1">
    <citation type="submission" date="2022-12" db="EMBL/GenBank/DDBJ databases">
        <authorList>
            <person name="Petersen C."/>
        </authorList>
    </citation>
    <scope>NUCLEOTIDE SEQUENCE</scope>
    <source>
        <strain evidence="2">IBT 30728</strain>
    </source>
</reference>
<feature type="compositionally biased region" description="Basic and acidic residues" evidence="1">
    <location>
        <begin position="102"/>
        <end position="113"/>
    </location>
</feature>
<organism evidence="2 3">
    <name type="scientific">Penicillium diatomitis</name>
    <dbReference type="NCBI Taxonomy" id="2819901"/>
    <lineage>
        <taxon>Eukaryota</taxon>
        <taxon>Fungi</taxon>
        <taxon>Dikarya</taxon>
        <taxon>Ascomycota</taxon>
        <taxon>Pezizomycotina</taxon>
        <taxon>Eurotiomycetes</taxon>
        <taxon>Eurotiomycetidae</taxon>
        <taxon>Eurotiales</taxon>
        <taxon>Aspergillaceae</taxon>
        <taxon>Penicillium</taxon>
    </lineage>
</organism>